<gene>
    <name evidence="8" type="ORF">ABE41_005000</name>
</gene>
<dbReference type="OrthoDB" id="9762795at2"/>
<accession>A0A1B1Z1Q2</accession>
<dbReference type="NCBIfam" id="TIGR02289">
    <property type="entry name" value="M3_not_pepF"/>
    <property type="match status" value="1"/>
</dbReference>
<dbReference type="STRING" id="255247.ABE41_005000"/>
<dbReference type="Gene3D" id="1.10.1370.30">
    <property type="match status" value="1"/>
</dbReference>
<dbReference type="GO" id="GO:0046872">
    <property type="term" value="F:metal ion binding"/>
    <property type="evidence" value="ECO:0007669"/>
    <property type="project" value="UniProtKB-UniRule"/>
</dbReference>
<sequence length="561" mass="65569">MGGIRLNELNLESLKVEFDSLVNVQIGSAEDLKAFLSDQKKLYEKVEEKMMRHYIAFQCQSDDEENKRKYEFDQQHIKPLYKKYQSLLDEKLLESPFLSDLPDNEYGEFKKKLRVQFALFQEANLEIEKHEDALVNQYFEIAGSLTANWEGEEVTLSDIYVHARDSNRDTREKAWDAMYTPILKEEEKVQKILDELIQLRVKKAENAGLPNFTEYMFKKYNRFDYTPEDCNQLAESIRENVVPLTLQLEKEHKQELNVELYRPWDVTGVSDSKKPLKPVDSAEDLIGKSAKVLGELHPSFGSLVHEMNEKGLLDLTSRKGKTQGGFCESLPETGLSFIFMNLSNTDSDLIVFMHEMGHGIHDMLKRDQEVYANKQIPMESAELASMSMELLTANRWNEFYKSEEELKRSKKEHLKSAVMLLPYIMVVDQFQHWLYKNPSHSWEERNKKFGEIQDRYAASIVQWDGYEDWKEKNWLKILHIFEVPFYFIEYAIAQLGALQLYKQYKENPEKTIENYIEALRLGSSKSLPEVYEAAGVKFDFSSKTIAELMEFVAKELDLLTV</sequence>
<keyword evidence="5 6" id="KW-0482">Metalloprotease</keyword>
<dbReference type="GO" id="GO:0006518">
    <property type="term" value="P:peptide metabolic process"/>
    <property type="evidence" value="ECO:0007669"/>
    <property type="project" value="TreeGrafter"/>
</dbReference>
<dbReference type="EMBL" id="CP016761">
    <property type="protein sequence ID" value="ANX11355.1"/>
    <property type="molecule type" value="Genomic_DNA"/>
</dbReference>
<dbReference type="GO" id="GO:0004222">
    <property type="term" value="F:metalloendopeptidase activity"/>
    <property type="evidence" value="ECO:0007669"/>
    <property type="project" value="InterPro"/>
</dbReference>
<evidence type="ECO:0000256" key="6">
    <source>
        <dbReference type="RuleBase" id="RU003435"/>
    </source>
</evidence>
<dbReference type="InterPro" id="IPR011976">
    <property type="entry name" value="Pept_M3B_oligopep-rel"/>
</dbReference>
<reference evidence="8 9" key="1">
    <citation type="submission" date="2016-08" db="EMBL/GenBank/DDBJ databases">
        <title>Complete genome sequence of Fictibacillus arsenicus G25-54, a strain with toxicity to nematodes and a potential arsenic-resistance activity.</title>
        <authorList>
            <person name="Zheng Z."/>
        </authorList>
    </citation>
    <scope>NUCLEOTIDE SEQUENCE [LARGE SCALE GENOMIC DNA]</scope>
    <source>
        <strain evidence="8 9">G25-54</strain>
    </source>
</reference>
<dbReference type="Pfam" id="PF01432">
    <property type="entry name" value="Peptidase_M3"/>
    <property type="match status" value="1"/>
</dbReference>
<dbReference type="InterPro" id="IPR001567">
    <property type="entry name" value="Pept_M3A_M3B_dom"/>
</dbReference>
<comment type="cofactor">
    <cofactor evidence="6">
        <name>Zn(2+)</name>
        <dbReference type="ChEBI" id="CHEBI:29105"/>
    </cofactor>
    <text evidence="6">Binds 1 zinc ion.</text>
</comment>
<name>A0A1B1Z1Q2_9BACL</name>
<dbReference type="Proteomes" id="UP000077412">
    <property type="component" value="Chromosome"/>
</dbReference>
<proteinExistence type="inferred from homology"/>
<evidence type="ECO:0000256" key="1">
    <source>
        <dbReference type="ARBA" id="ARBA00022670"/>
    </source>
</evidence>
<keyword evidence="4 6" id="KW-0862">Zinc</keyword>
<evidence type="ECO:0000256" key="2">
    <source>
        <dbReference type="ARBA" id="ARBA00022723"/>
    </source>
</evidence>
<keyword evidence="1 6" id="KW-0645">Protease</keyword>
<dbReference type="SUPFAM" id="SSF55486">
    <property type="entry name" value="Metalloproteases ('zincins'), catalytic domain"/>
    <property type="match status" value="1"/>
</dbReference>
<organism evidence="8 9">
    <name type="scientific">Fictibacillus arsenicus</name>
    <dbReference type="NCBI Taxonomy" id="255247"/>
    <lineage>
        <taxon>Bacteria</taxon>
        <taxon>Bacillati</taxon>
        <taxon>Bacillota</taxon>
        <taxon>Bacilli</taxon>
        <taxon>Bacillales</taxon>
        <taxon>Fictibacillaceae</taxon>
        <taxon>Fictibacillus</taxon>
    </lineage>
</organism>
<protein>
    <submittedName>
        <fullName evidence="8">Oligoendopeptidase F</fullName>
    </submittedName>
</protein>
<dbReference type="KEGG" id="far:ABE41_005000"/>
<keyword evidence="9" id="KW-1185">Reference proteome</keyword>
<dbReference type="AlphaFoldDB" id="A0A1B1Z1Q2"/>
<dbReference type="InterPro" id="IPR045090">
    <property type="entry name" value="Pept_M3A_M3B"/>
</dbReference>
<dbReference type="CDD" id="cd09606">
    <property type="entry name" value="M3B_PepF"/>
    <property type="match status" value="1"/>
</dbReference>
<evidence type="ECO:0000256" key="4">
    <source>
        <dbReference type="ARBA" id="ARBA00022833"/>
    </source>
</evidence>
<dbReference type="GO" id="GO:0006508">
    <property type="term" value="P:proteolysis"/>
    <property type="evidence" value="ECO:0007669"/>
    <property type="project" value="UniProtKB-KW"/>
</dbReference>
<evidence type="ECO:0000313" key="8">
    <source>
        <dbReference type="EMBL" id="ANX11355.1"/>
    </source>
</evidence>
<comment type="similarity">
    <text evidence="6">Belongs to the peptidase M3 family.</text>
</comment>
<evidence type="ECO:0000256" key="5">
    <source>
        <dbReference type="ARBA" id="ARBA00023049"/>
    </source>
</evidence>
<dbReference type="PANTHER" id="PTHR11804">
    <property type="entry name" value="PROTEASE M3 THIMET OLIGOPEPTIDASE-RELATED"/>
    <property type="match status" value="1"/>
</dbReference>
<keyword evidence="2 6" id="KW-0479">Metal-binding</keyword>
<evidence type="ECO:0000313" key="9">
    <source>
        <dbReference type="Proteomes" id="UP000077412"/>
    </source>
</evidence>
<dbReference type="PANTHER" id="PTHR11804:SF48">
    <property type="entry name" value="PUTATIVE-RELATED"/>
    <property type="match status" value="1"/>
</dbReference>
<feature type="domain" description="Peptidase M3A/M3B catalytic" evidence="7">
    <location>
        <begin position="163"/>
        <end position="547"/>
    </location>
</feature>
<evidence type="ECO:0000256" key="3">
    <source>
        <dbReference type="ARBA" id="ARBA00022801"/>
    </source>
</evidence>
<keyword evidence="3 6" id="KW-0378">Hydrolase</keyword>
<evidence type="ECO:0000259" key="7">
    <source>
        <dbReference type="Pfam" id="PF01432"/>
    </source>
</evidence>